<organism evidence="12 13">
    <name type="scientific">Knoellia koreensis</name>
    <dbReference type="NCBI Taxonomy" id="2730921"/>
    <lineage>
        <taxon>Bacteria</taxon>
        <taxon>Bacillati</taxon>
        <taxon>Actinomycetota</taxon>
        <taxon>Actinomycetes</taxon>
        <taxon>Micrococcales</taxon>
        <taxon>Intrasporangiaceae</taxon>
        <taxon>Knoellia</taxon>
    </lineage>
</organism>
<feature type="region of interest" description="Disordered" evidence="10">
    <location>
        <begin position="1"/>
        <end position="38"/>
    </location>
</feature>
<dbReference type="InterPro" id="IPR001320">
    <property type="entry name" value="Iontro_rcpt_C"/>
</dbReference>
<evidence type="ECO:0000313" key="12">
    <source>
        <dbReference type="EMBL" id="NNM48136.1"/>
    </source>
</evidence>
<dbReference type="AlphaFoldDB" id="A0A849HEG4"/>
<evidence type="ECO:0000256" key="5">
    <source>
        <dbReference type="ARBA" id="ARBA00022692"/>
    </source>
</evidence>
<dbReference type="Pfam" id="PF00528">
    <property type="entry name" value="BPD_transp_1"/>
    <property type="match status" value="1"/>
</dbReference>
<protein>
    <submittedName>
        <fullName evidence="12">ABC transporter substrate-binding protein/permease</fullName>
    </submittedName>
</protein>
<dbReference type="PANTHER" id="PTHR30614:SF0">
    <property type="entry name" value="L-CYSTINE TRANSPORT SYSTEM PERMEASE PROTEIN TCYL"/>
    <property type="match status" value="1"/>
</dbReference>
<keyword evidence="5 9" id="KW-0812">Transmembrane</keyword>
<dbReference type="Gene3D" id="3.40.190.10">
    <property type="entry name" value="Periplasmic binding protein-like II"/>
    <property type="match status" value="2"/>
</dbReference>
<dbReference type="InterPro" id="IPR001638">
    <property type="entry name" value="Solute-binding_3/MltF_N"/>
</dbReference>
<reference evidence="12 13" key="1">
    <citation type="submission" date="2020-04" db="EMBL/GenBank/DDBJ databases">
        <title>Knoellia sp. isolate from air conditioner.</title>
        <authorList>
            <person name="Chea S."/>
            <person name="Kim D.-U."/>
        </authorList>
    </citation>
    <scope>NUCLEOTIDE SEQUENCE [LARGE SCALE GENOMIC DNA]</scope>
    <source>
        <strain evidence="12 13">DB2414S</strain>
    </source>
</reference>
<evidence type="ECO:0000259" key="11">
    <source>
        <dbReference type="PROSITE" id="PS50928"/>
    </source>
</evidence>
<comment type="subcellular location">
    <subcellularLocation>
        <location evidence="1 9">Cell membrane</location>
        <topology evidence="1 9">Multi-pass membrane protein</topology>
    </subcellularLocation>
</comment>
<keyword evidence="7 9" id="KW-1133">Transmembrane helix</keyword>
<evidence type="ECO:0000256" key="8">
    <source>
        <dbReference type="ARBA" id="ARBA00023136"/>
    </source>
</evidence>
<evidence type="ECO:0000256" key="9">
    <source>
        <dbReference type="RuleBase" id="RU363032"/>
    </source>
</evidence>
<dbReference type="SMART" id="SM00062">
    <property type="entry name" value="PBPb"/>
    <property type="match status" value="1"/>
</dbReference>
<evidence type="ECO:0000313" key="13">
    <source>
        <dbReference type="Proteomes" id="UP000588586"/>
    </source>
</evidence>
<dbReference type="Pfam" id="PF00497">
    <property type="entry name" value="SBP_bac_3"/>
    <property type="match status" value="1"/>
</dbReference>
<feature type="domain" description="ABC transmembrane type-1" evidence="11">
    <location>
        <begin position="281"/>
        <end position="469"/>
    </location>
</feature>
<evidence type="ECO:0000256" key="10">
    <source>
        <dbReference type="SAM" id="MobiDB-lite"/>
    </source>
</evidence>
<keyword evidence="4" id="KW-1003">Cell membrane</keyword>
<evidence type="ECO:0000256" key="4">
    <source>
        <dbReference type="ARBA" id="ARBA00022475"/>
    </source>
</evidence>
<dbReference type="PANTHER" id="PTHR30614">
    <property type="entry name" value="MEMBRANE COMPONENT OF AMINO ACID ABC TRANSPORTER"/>
    <property type="match status" value="1"/>
</dbReference>
<feature type="compositionally biased region" description="Pro residues" evidence="10">
    <location>
        <begin position="1"/>
        <end position="10"/>
    </location>
</feature>
<feature type="transmembrane region" description="Helical" evidence="9">
    <location>
        <begin position="448"/>
        <end position="468"/>
    </location>
</feature>
<dbReference type="InterPro" id="IPR035906">
    <property type="entry name" value="MetI-like_sf"/>
</dbReference>
<dbReference type="InterPro" id="IPR043429">
    <property type="entry name" value="ArtM/GltK/GlnP/TcyL/YhdX-like"/>
</dbReference>
<proteinExistence type="inferred from homology"/>
<evidence type="ECO:0000256" key="3">
    <source>
        <dbReference type="ARBA" id="ARBA00022448"/>
    </source>
</evidence>
<dbReference type="FunFam" id="1.10.3720.10:FF:000009">
    <property type="entry name" value="Amino acid ABC transporter permease"/>
    <property type="match status" value="1"/>
</dbReference>
<feature type="compositionally biased region" description="Low complexity" evidence="10">
    <location>
        <begin position="11"/>
        <end position="38"/>
    </location>
</feature>
<dbReference type="NCBIfam" id="TIGR01726">
    <property type="entry name" value="HEQRo_perm_3TM"/>
    <property type="match status" value="1"/>
</dbReference>
<feature type="transmembrane region" description="Helical" evidence="9">
    <location>
        <begin position="317"/>
        <end position="340"/>
    </location>
</feature>
<keyword evidence="3 9" id="KW-0813">Transport</keyword>
<dbReference type="GO" id="GO:0015184">
    <property type="term" value="F:L-cystine transmembrane transporter activity"/>
    <property type="evidence" value="ECO:0007669"/>
    <property type="project" value="TreeGrafter"/>
</dbReference>
<gene>
    <name evidence="12" type="ORF">HJG52_19290</name>
</gene>
<evidence type="ECO:0000256" key="2">
    <source>
        <dbReference type="ARBA" id="ARBA00009306"/>
    </source>
</evidence>
<dbReference type="SUPFAM" id="SSF161098">
    <property type="entry name" value="MetI-like"/>
    <property type="match status" value="1"/>
</dbReference>
<dbReference type="CDD" id="cd06261">
    <property type="entry name" value="TM_PBP2"/>
    <property type="match status" value="1"/>
</dbReference>
<dbReference type="PROSITE" id="PS50928">
    <property type="entry name" value="ABC_TM1"/>
    <property type="match status" value="1"/>
</dbReference>
<dbReference type="Gene3D" id="1.10.3720.10">
    <property type="entry name" value="MetI-like"/>
    <property type="match status" value="1"/>
</dbReference>
<comment type="similarity">
    <text evidence="2 9">Belongs to the binding-protein-dependent transport system permease family.</text>
</comment>
<dbReference type="Proteomes" id="UP000588586">
    <property type="component" value="Unassembled WGS sequence"/>
</dbReference>
<name>A0A849HEG4_9MICO</name>
<evidence type="ECO:0000256" key="6">
    <source>
        <dbReference type="ARBA" id="ARBA00022970"/>
    </source>
</evidence>
<comment type="caution">
    <text evidence="12">The sequence shown here is derived from an EMBL/GenBank/DDBJ whole genome shotgun (WGS) entry which is preliminary data.</text>
</comment>
<keyword evidence="8 9" id="KW-0472">Membrane</keyword>
<dbReference type="SMART" id="SM00079">
    <property type="entry name" value="PBPe"/>
    <property type="match status" value="1"/>
</dbReference>
<keyword evidence="13" id="KW-1185">Reference proteome</keyword>
<dbReference type="InterPro" id="IPR010065">
    <property type="entry name" value="AA_ABC_transptr_permease_3TM"/>
</dbReference>
<dbReference type="EMBL" id="JABEPQ010000006">
    <property type="protein sequence ID" value="NNM48136.1"/>
    <property type="molecule type" value="Genomic_DNA"/>
</dbReference>
<evidence type="ECO:0000256" key="1">
    <source>
        <dbReference type="ARBA" id="ARBA00004651"/>
    </source>
</evidence>
<dbReference type="GO" id="GO:0043190">
    <property type="term" value="C:ATP-binding cassette (ABC) transporter complex"/>
    <property type="evidence" value="ECO:0007669"/>
    <property type="project" value="InterPro"/>
</dbReference>
<dbReference type="SUPFAM" id="SSF53850">
    <property type="entry name" value="Periplasmic binding protein-like II"/>
    <property type="match status" value="1"/>
</dbReference>
<feature type="transmembrane region" description="Helical" evidence="9">
    <location>
        <begin position="283"/>
        <end position="305"/>
    </location>
</feature>
<accession>A0A849HEG4</accession>
<dbReference type="GO" id="GO:0015276">
    <property type="term" value="F:ligand-gated monoatomic ion channel activity"/>
    <property type="evidence" value="ECO:0007669"/>
    <property type="project" value="InterPro"/>
</dbReference>
<keyword evidence="6" id="KW-0029">Amino-acid transport</keyword>
<dbReference type="InterPro" id="IPR000515">
    <property type="entry name" value="MetI-like"/>
</dbReference>
<sequence>MPSSAAPPAPAATTPPTSPAVPTGSAPAPAPTRAPGIPATLRVGTEGVYPPFSYHDEKTNKLTGFDIEYMDALAAKLGTKVEYVETPWDAMFAALETDRFDLVANQVTYNEERAALYDLSEPYIETTGVIVVRDGDDSIKSLADLKGKRAAENLTSNWAEVAKNAGATIVGVDAMALAIDNLRQGRVDVVVNDKLAIQNYLATRPDPGVKVVAETDDTSRSVFAARKGSGYMPSINKAINELQADGTTKRIYDKYFTPKAQAPSRWDLVRDNAWPMLRQLIKVTIPLTFISFAIGLVLALLVALGRMSPNPVLSNLARFYISVIRGTPLLVQLFIIFYGLPEFGVKIDPFPAAVIALSLNVAGYAAEVIRAAIQSLPKGQWEAAETIGMNRVTTLRRIIIPQAARTAVPPLSNTLISLLKDTSLTSVILVVDLLRQAQIAAAPSLQFFTMYLMAAVYYYLACLVLSFIQSRTEVRLNRFVAS</sequence>
<evidence type="ECO:0000256" key="7">
    <source>
        <dbReference type="ARBA" id="ARBA00022989"/>
    </source>
</evidence>